<evidence type="ECO:0000313" key="3">
    <source>
        <dbReference type="EMBL" id="MDH6283469.1"/>
    </source>
</evidence>
<dbReference type="PROSITE" id="PS00352">
    <property type="entry name" value="CSD_1"/>
    <property type="match status" value="1"/>
</dbReference>
<accession>A0ABT6MHY7</accession>
<evidence type="ECO:0000259" key="2">
    <source>
        <dbReference type="PROSITE" id="PS51857"/>
    </source>
</evidence>
<dbReference type="EMBL" id="JARXVC010000014">
    <property type="protein sequence ID" value="MDH6283469.1"/>
    <property type="molecule type" value="Genomic_DNA"/>
</dbReference>
<dbReference type="InterPro" id="IPR019844">
    <property type="entry name" value="CSD_CS"/>
</dbReference>
<comment type="subcellular location">
    <subcellularLocation>
        <location evidence="1">Cytoplasm</location>
    </subcellularLocation>
</comment>
<proteinExistence type="predicted"/>
<dbReference type="Pfam" id="PF00313">
    <property type="entry name" value="CSD"/>
    <property type="match status" value="1"/>
</dbReference>
<evidence type="ECO:0000256" key="1">
    <source>
        <dbReference type="RuleBase" id="RU000408"/>
    </source>
</evidence>
<dbReference type="InterPro" id="IPR012340">
    <property type="entry name" value="NA-bd_OB-fold"/>
</dbReference>
<dbReference type="InterPro" id="IPR050181">
    <property type="entry name" value="Cold_shock_domain"/>
</dbReference>
<dbReference type="Gene3D" id="2.40.50.140">
    <property type="entry name" value="Nucleic acid-binding proteins"/>
    <property type="match status" value="1"/>
</dbReference>
<dbReference type="InterPro" id="IPR002059">
    <property type="entry name" value="CSP_DNA-bd"/>
</dbReference>
<dbReference type="SUPFAM" id="SSF50249">
    <property type="entry name" value="Nucleic acid-binding proteins"/>
    <property type="match status" value="1"/>
</dbReference>
<dbReference type="PROSITE" id="PS51857">
    <property type="entry name" value="CSD_2"/>
    <property type="match status" value="1"/>
</dbReference>
<dbReference type="PANTHER" id="PTHR11544">
    <property type="entry name" value="COLD SHOCK DOMAIN CONTAINING PROTEINS"/>
    <property type="match status" value="1"/>
</dbReference>
<protein>
    <submittedName>
        <fullName evidence="3">Cold shock CspA family protein</fullName>
    </submittedName>
</protein>
<evidence type="ECO:0000313" key="4">
    <source>
        <dbReference type="Proteomes" id="UP001160334"/>
    </source>
</evidence>
<dbReference type="Proteomes" id="UP001160334">
    <property type="component" value="Unassembled WGS sequence"/>
</dbReference>
<gene>
    <name evidence="3" type="ORF">M2280_004717</name>
</gene>
<organism evidence="3 4">
    <name type="scientific">Prescottella agglutinans</name>
    <dbReference type="NCBI Taxonomy" id="1644129"/>
    <lineage>
        <taxon>Bacteria</taxon>
        <taxon>Bacillati</taxon>
        <taxon>Actinomycetota</taxon>
        <taxon>Actinomycetes</taxon>
        <taxon>Mycobacteriales</taxon>
        <taxon>Nocardiaceae</taxon>
        <taxon>Prescottella</taxon>
    </lineage>
</organism>
<sequence>MDLLFGYRFRQYRPGSLDHRRFVIGKQEEYKMATGTVKWFNAEKGFGFIAPEDGSADVFAHYSEIQGGGFRSLEENQRVSYDLGQGAKGPQATNITAI</sequence>
<reference evidence="3 4" key="1">
    <citation type="submission" date="2023-04" db="EMBL/GenBank/DDBJ databases">
        <title>Forest soil microbial communities from Buena Vista Peninsula, Colon Province, Panama.</title>
        <authorList>
            <person name="Bouskill N."/>
        </authorList>
    </citation>
    <scope>NUCLEOTIDE SEQUENCE [LARGE SCALE GENOMIC DNA]</scope>
    <source>
        <strain evidence="3 4">CFH S0262</strain>
    </source>
</reference>
<dbReference type="CDD" id="cd04458">
    <property type="entry name" value="CSP_CDS"/>
    <property type="match status" value="1"/>
</dbReference>
<keyword evidence="4" id="KW-1185">Reference proteome</keyword>
<comment type="caution">
    <text evidence="3">The sequence shown here is derived from an EMBL/GenBank/DDBJ whole genome shotgun (WGS) entry which is preliminary data.</text>
</comment>
<feature type="domain" description="CSD" evidence="2">
    <location>
        <begin position="32"/>
        <end position="97"/>
    </location>
</feature>
<dbReference type="PRINTS" id="PR00050">
    <property type="entry name" value="COLDSHOCK"/>
</dbReference>
<dbReference type="InterPro" id="IPR011129">
    <property type="entry name" value="CSD"/>
</dbReference>
<name>A0ABT6MHY7_9NOCA</name>
<dbReference type="SMART" id="SM00357">
    <property type="entry name" value="CSP"/>
    <property type="match status" value="1"/>
</dbReference>